<feature type="compositionally biased region" description="Basic and acidic residues" evidence="1">
    <location>
        <begin position="740"/>
        <end position="750"/>
    </location>
</feature>
<evidence type="ECO:0000256" key="1">
    <source>
        <dbReference type="SAM" id="MobiDB-lite"/>
    </source>
</evidence>
<dbReference type="EMBL" id="LFIW01001104">
    <property type="protein sequence ID" value="KZL83537.1"/>
    <property type="molecule type" value="Genomic_DNA"/>
</dbReference>
<feature type="compositionally biased region" description="Low complexity" evidence="1">
    <location>
        <begin position="657"/>
        <end position="667"/>
    </location>
</feature>
<feature type="compositionally biased region" description="Polar residues" evidence="1">
    <location>
        <begin position="1068"/>
        <end position="1079"/>
    </location>
</feature>
<dbReference type="InterPro" id="IPR001849">
    <property type="entry name" value="PH_domain"/>
</dbReference>
<feature type="compositionally biased region" description="Basic and acidic residues" evidence="1">
    <location>
        <begin position="1009"/>
        <end position="1020"/>
    </location>
</feature>
<feature type="compositionally biased region" description="Basic and acidic residues" evidence="1">
    <location>
        <begin position="1290"/>
        <end position="1300"/>
    </location>
</feature>
<feature type="region of interest" description="Disordered" evidence="1">
    <location>
        <begin position="233"/>
        <end position="258"/>
    </location>
</feature>
<feature type="compositionally biased region" description="Low complexity" evidence="1">
    <location>
        <begin position="675"/>
        <end position="686"/>
    </location>
</feature>
<evidence type="ECO:0000313" key="3">
    <source>
        <dbReference type="EMBL" id="KZL83537.1"/>
    </source>
</evidence>
<proteinExistence type="predicted"/>
<feature type="compositionally biased region" description="Polar residues" evidence="1">
    <location>
        <begin position="1139"/>
        <end position="1151"/>
    </location>
</feature>
<dbReference type="STRING" id="1573173.A0A167D8E1"/>
<feature type="compositionally biased region" description="Polar residues" evidence="1">
    <location>
        <begin position="1174"/>
        <end position="1185"/>
    </location>
</feature>
<reference evidence="3 4" key="1">
    <citation type="submission" date="2015-06" db="EMBL/GenBank/DDBJ databases">
        <title>Survival trade-offs in plant roots during colonization by closely related pathogenic and mutualistic fungi.</title>
        <authorList>
            <person name="Hacquard S."/>
            <person name="Kracher B."/>
            <person name="Hiruma K."/>
            <person name="Weinman A."/>
            <person name="Muench P."/>
            <person name="Garrido Oter R."/>
            <person name="Ver Loren van Themaat E."/>
            <person name="Dallerey J.-F."/>
            <person name="Damm U."/>
            <person name="Henrissat B."/>
            <person name="Lespinet O."/>
            <person name="Thon M."/>
            <person name="Kemen E."/>
            <person name="McHardy A.C."/>
            <person name="Schulze-Lefert P."/>
            <person name="O'Connell R.J."/>
        </authorList>
    </citation>
    <scope>NUCLEOTIDE SEQUENCE [LARGE SCALE GENOMIC DNA]</scope>
    <source>
        <strain evidence="3 4">MAFF 238704</strain>
    </source>
</reference>
<feature type="compositionally biased region" description="Basic residues" evidence="1">
    <location>
        <begin position="968"/>
        <end position="983"/>
    </location>
</feature>
<organism evidence="3 4">
    <name type="scientific">Colletotrichum incanum</name>
    <name type="common">Soybean anthracnose fungus</name>
    <dbReference type="NCBI Taxonomy" id="1573173"/>
    <lineage>
        <taxon>Eukaryota</taxon>
        <taxon>Fungi</taxon>
        <taxon>Dikarya</taxon>
        <taxon>Ascomycota</taxon>
        <taxon>Pezizomycotina</taxon>
        <taxon>Sordariomycetes</taxon>
        <taxon>Hypocreomycetidae</taxon>
        <taxon>Glomerellales</taxon>
        <taxon>Glomerellaceae</taxon>
        <taxon>Colletotrichum</taxon>
        <taxon>Colletotrichum spaethianum species complex</taxon>
    </lineage>
</organism>
<evidence type="ECO:0000313" key="4">
    <source>
        <dbReference type="Proteomes" id="UP000076584"/>
    </source>
</evidence>
<feature type="region of interest" description="Disordered" evidence="1">
    <location>
        <begin position="1245"/>
        <end position="1302"/>
    </location>
</feature>
<name>A0A167D8E1_COLIC</name>
<feature type="compositionally biased region" description="Basic and acidic residues" evidence="1">
    <location>
        <begin position="766"/>
        <end position="775"/>
    </location>
</feature>
<feature type="compositionally biased region" description="Basic and acidic residues" evidence="1">
    <location>
        <begin position="1273"/>
        <end position="1283"/>
    </location>
</feature>
<accession>A0A167D8E1</accession>
<feature type="region of interest" description="Disordered" evidence="1">
    <location>
        <begin position="906"/>
        <end position="1159"/>
    </location>
</feature>
<comment type="caution">
    <text evidence="3">The sequence shown here is derived from an EMBL/GenBank/DDBJ whole genome shotgun (WGS) entry which is preliminary data.</text>
</comment>
<feature type="compositionally biased region" description="Basic and acidic residues" evidence="1">
    <location>
        <begin position="1256"/>
        <end position="1265"/>
    </location>
</feature>
<keyword evidence="4" id="KW-1185">Reference proteome</keyword>
<feature type="region of interest" description="Disordered" evidence="1">
    <location>
        <begin position="407"/>
        <end position="435"/>
    </location>
</feature>
<feature type="region of interest" description="Disordered" evidence="1">
    <location>
        <begin position="1174"/>
        <end position="1205"/>
    </location>
</feature>
<feature type="compositionally biased region" description="Polar residues" evidence="1">
    <location>
        <begin position="239"/>
        <end position="251"/>
    </location>
</feature>
<feature type="compositionally biased region" description="Polar residues" evidence="1">
    <location>
        <begin position="778"/>
        <end position="790"/>
    </location>
</feature>
<gene>
    <name evidence="3" type="ORF">CI238_11368</name>
</gene>
<feature type="region of interest" description="Disordered" evidence="1">
    <location>
        <begin position="721"/>
        <end position="826"/>
    </location>
</feature>
<feature type="compositionally biased region" description="Pro residues" evidence="1">
    <location>
        <begin position="1123"/>
        <end position="1132"/>
    </location>
</feature>
<feature type="compositionally biased region" description="Polar residues" evidence="1">
    <location>
        <begin position="1021"/>
        <end position="1032"/>
    </location>
</feature>
<dbReference type="PROSITE" id="PS50003">
    <property type="entry name" value="PH_DOMAIN"/>
    <property type="match status" value="1"/>
</dbReference>
<dbReference type="Proteomes" id="UP000076584">
    <property type="component" value="Unassembled WGS sequence"/>
</dbReference>
<protein>
    <recommendedName>
        <fullName evidence="2">PH domain-containing protein</fullName>
    </recommendedName>
</protein>
<feature type="compositionally biased region" description="Polar residues" evidence="1">
    <location>
        <begin position="753"/>
        <end position="765"/>
    </location>
</feature>
<sequence>MRNRQSLQTWVESIRTATQADDEERRQRLAEIANALSHDAMSRVGYDEEKCRNVLVRYCAHIPRNYQYRDGVQLVFLVLREHLGDENLDLAGGVLYELIEIDCSYSDDPGAEFQRWKHDHLNRHSNLELPHIPHMTTITTTVRPTVSLVQWRHQHPHRYPIRLSDYYPSSRVSSNEPSCIRSRKAWMIDHTMYVSTREGGTSAFRSPNPKELHEMQWQIGISRAGRFVKEEQVVPATPPSQEADTSNCNDNAETDESRVNGLGARRPISVLRALKTRRDTLLAEGSLDRRPEKRRRRIWFTNMFGLETAMALHESPDPRPVPLPEGCVTPHPIFARKFCLIADNQPLPPSLSHETMPTADIKARELLADAAEFRGPFTPQLGFDGGLDHQQVLFGLFPAPCRVNGKAVRHKTASPSRQADVESPRQTKIPRSQRSHDWFGLDTAYPGSDLPNYRPHVRGAGTDTLPGTAYGEATKRDFRSHPALSNNWFGLDGTVDDCVDLRPSEVDRVHCWSMVRTQCGVAAKKDGSHAPANFGPNAASIWSAACHSEQWQEPANFSNPGGRSGVPDHRWLVDDDPRIHPVRVVNVPTHKLRHAPSLNQLRSPTLSSKPADSILLQHCPTPDDDGVQRVATEAMLGKARELTITKQQPVLRDVGRASRSSGMASSDRSGKMSHSRASSRPTSSSRQDTAPSARHQPSFSEFYAYVQSDCSLPGSANGSHVGAGGVPGSQASYSDYQAPEARRDQGESRSDAGFSQTEISRSSSRGPHEKSEILGRHSGNNETGLSFPNKCSSSCSSEDSAMPDEDYEEQNVPRSPEGLGAAVHPAGESVDLETAFPQRDPSSYRARIEAWIAELRTSQFEDPELVGPFPGLVLQGPLPSPPRANQREEPEFCDDSFRSRIGNLIASRHRRTSRSVGSHAANRRRTQDTTSTTSTNLPIMTQDSEKSGGKGRGPVPSAIKGDFIPVSPRKHRLPSPQKHKPNKSVHINLNLTENQVDRLTDVFSSKGESPSRRGRVDNLSRTRSPVRNNDFNGVQAVSRAHRSTGREGSPSQAKNGRGQYEMPHESDSTTFSELMPTSNHKAKGSLASSLAERRRQHTPTPVHVNDCRQYGTIVGHSESFAPVPQPTTPDIPSPASIDQVDSSSVYSQGEGQPSPLHIKKDDIPQHIKKVLQSYSGWKDSNTSTPAPGMADRGGNAPGHGPHKGRLEALRQPVMDASQIYSPLRPYFAFKELPVQKVAGKTLIGDQGWLERPNQTPDRKKKDGSPKKPGLLDSLKKIAKEMTEGKSSGRRPRDTEREGKVQRVTISLDPREQSLLYCELEFHISNALHTYITNELNHGRLNPDKLKKIADGWNQKGRPRVVGFRYDLETQLELVHLHIDEFRFFGRRQSNPLEIAGLLHAMKINARSLRIRTYCQPDSVIAKQLVDSQSLCSTIGCSEAQQIAIAEIAQFFKVIVEREQSYRAKIERENMAQTLPHGQGDRQWEPSRGLAQGADPYGGLHLISEGYDVNVETLHYSN</sequence>
<evidence type="ECO:0000259" key="2">
    <source>
        <dbReference type="PROSITE" id="PS50003"/>
    </source>
</evidence>
<feature type="domain" description="PH" evidence="2">
    <location>
        <begin position="1"/>
        <end position="19"/>
    </location>
</feature>
<feature type="compositionally biased region" description="Polar residues" evidence="1">
    <location>
        <begin position="985"/>
        <end position="994"/>
    </location>
</feature>
<feature type="region of interest" description="Disordered" evidence="1">
    <location>
        <begin position="647"/>
        <end position="695"/>
    </location>
</feature>